<dbReference type="GO" id="GO:0046872">
    <property type="term" value="F:metal ion binding"/>
    <property type="evidence" value="ECO:0007669"/>
    <property type="project" value="UniProtKB-UniRule"/>
</dbReference>
<evidence type="ECO:0000256" key="2">
    <source>
        <dbReference type="ARBA" id="ARBA00022723"/>
    </source>
</evidence>
<proteinExistence type="inferred from homology"/>
<dbReference type="AlphaFoldDB" id="A0A6M0QC64"/>
<comment type="cofactor">
    <cofactor evidence="6">
        <name>Zn(2+)</name>
        <dbReference type="ChEBI" id="CHEBI:29105"/>
    </cofactor>
    <text evidence="6">Binds 1 zinc ion.</text>
</comment>
<protein>
    <submittedName>
        <fullName evidence="8">M3 family oligoendopeptidase</fullName>
    </submittedName>
</protein>
<evidence type="ECO:0000256" key="3">
    <source>
        <dbReference type="ARBA" id="ARBA00022801"/>
    </source>
</evidence>
<reference evidence="8 9" key="1">
    <citation type="submission" date="2020-02" db="EMBL/GenBank/DDBJ databases">
        <title>Bacillus aquiflavi sp. nov., isolated from yellow water of strong flavor Chinese baijiu in Yibin region of China.</title>
        <authorList>
            <person name="Xie J."/>
        </authorList>
    </citation>
    <scope>NUCLEOTIDE SEQUENCE [LARGE SCALE GENOMIC DNA]</scope>
    <source>
        <strain evidence="8 9">SA4</strain>
    </source>
</reference>
<dbReference type="Gene3D" id="1.10.1370.30">
    <property type="match status" value="1"/>
</dbReference>
<gene>
    <name evidence="8" type="ORF">G4D63_19820</name>
</gene>
<dbReference type="RefSeq" id="WP_163181818.1">
    <property type="nucleotide sequence ID" value="NZ_JAAIWM010000011.1"/>
</dbReference>
<evidence type="ECO:0000259" key="7">
    <source>
        <dbReference type="Pfam" id="PF01432"/>
    </source>
</evidence>
<feature type="domain" description="Peptidase M3A/M3B catalytic" evidence="7">
    <location>
        <begin position="165"/>
        <end position="550"/>
    </location>
</feature>
<dbReference type="EMBL" id="JAAIWM010000011">
    <property type="protein sequence ID" value="NEY73952.1"/>
    <property type="molecule type" value="Genomic_DNA"/>
</dbReference>
<evidence type="ECO:0000313" key="8">
    <source>
        <dbReference type="EMBL" id="NEY73952.1"/>
    </source>
</evidence>
<keyword evidence="4 6" id="KW-0862">Zinc</keyword>
<accession>A0A6M0QC64</accession>
<dbReference type="GO" id="GO:0006518">
    <property type="term" value="P:peptide metabolic process"/>
    <property type="evidence" value="ECO:0007669"/>
    <property type="project" value="TreeGrafter"/>
</dbReference>
<dbReference type="CDD" id="cd09606">
    <property type="entry name" value="M3B_PepF"/>
    <property type="match status" value="1"/>
</dbReference>
<dbReference type="Pfam" id="PF01432">
    <property type="entry name" value="Peptidase_M3"/>
    <property type="match status" value="1"/>
</dbReference>
<name>A0A6M0QC64_9BACI</name>
<evidence type="ECO:0000256" key="5">
    <source>
        <dbReference type="ARBA" id="ARBA00023049"/>
    </source>
</evidence>
<keyword evidence="1 6" id="KW-0645">Protease</keyword>
<comment type="similarity">
    <text evidence="6">Belongs to the peptidase M3 family.</text>
</comment>
<keyword evidence="3 6" id="KW-0378">Hydrolase</keyword>
<dbReference type="GO" id="GO:0004222">
    <property type="term" value="F:metalloendopeptidase activity"/>
    <property type="evidence" value="ECO:0007669"/>
    <property type="project" value="InterPro"/>
</dbReference>
<keyword evidence="2 6" id="KW-0479">Metal-binding</keyword>
<dbReference type="PANTHER" id="PTHR11804">
    <property type="entry name" value="PROTEASE M3 THIMET OLIGOPEPTIDASE-RELATED"/>
    <property type="match status" value="1"/>
</dbReference>
<organism evidence="8 9">
    <name type="scientific">Bacillus mesophilus</name>
    <dbReference type="NCBI Taxonomy" id="1808955"/>
    <lineage>
        <taxon>Bacteria</taxon>
        <taxon>Bacillati</taxon>
        <taxon>Bacillota</taxon>
        <taxon>Bacilli</taxon>
        <taxon>Bacillales</taxon>
        <taxon>Bacillaceae</taxon>
        <taxon>Bacillus</taxon>
    </lineage>
</organism>
<evidence type="ECO:0000256" key="6">
    <source>
        <dbReference type="RuleBase" id="RU003435"/>
    </source>
</evidence>
<dbReference type="InterPro" id="IPR011976">
    <property type="entry name" value="Pept_M3B_oligopep-rel"/>
</dbReference>
<dbReference type="PANTHER" id="PTHR11804:SF48">
    <property type="entry name" value="PUTATIVE-RELATED"/>
    <property type="match status" value="1"/>
</dbReference>
<dbReference type="NCBIfam" id="TIGR02289">
    <property type="entry name" value="M3_not_pepF"/>
    <property type="match status" value="1"/>
</dbReference>
<evidence type="ECO:0000256" key="4">
    <source>
        <dbReference type="ARBA" id="ARBA00022833"/>
    </source>
</evidence>
<sequence length="566" mass="66901">MSTIYKQKHDLQDLPGIQSKLESFVQFQFESVKDVEDWLKDLSVFFDEIQEILSGHYIEFQARNQDETAKRNFEYDQEKIEPLLKTYMARLDEKLMNSDYKDMLDQEQYGRLLRSKENAIKLFREDNISLEVVEDRLATRYFELTGGLTSEWDGEEKTIPELFPYLEDPNRDTRKEAFEKIFTSLVSVENELQEIMDELIKIRKKKAMNSDLNNYRDFMFMEYERFDYSAEDCKVLAESIREHVLPVVKRIEEKKKIELGVDALRPYDLKAVPAERKPLKPFSTRDELVERTARALGELDPRFAELVALMNESGMLDLETRKNKSPGGFCTSLPVSELSFIFMNASHTHDDMLTLFHEMGHCIHNDMKRNLPLSYDRDTPMESSELASMTMELLTMDQWHYFYSKEEQKQAKLDMLRRIVTFLPDGIRVDQFQHWMYENPDHTPDERMEKYAELSKGLSSHVVDWSGYEDARMKEWLFVLHIFEVPFYYVEYVIAQLGALQMYKKYKEDPVGTLKRYKKALSLGNTKSLYEVYEAAGIRFDFSGAMIKDLMEFVENEINELEKMKV</sequence>
<dbReference type="Proteomes" id="UP000481043">
    <property type="component" value="Unassembled WGS sequence"/>
</dbReference>
<dbReference type="SUPFAM" id="SSF55486">
    <property type="entry name" value="Metalloproteases ('zincins'), catalytic domain"/>
    <property type="match status" value="1"/>
</dbReference>
<dbReference type="InterPro" id="IPR001567">
    <property type="entry name" value="Pept_M3A_M3B_dom"/>
</dbReference>
<dbReference type="InterPro" id="IPR045090">
    <property type="entry name" value="Pept_M3A_M3B"/>
</dbReference>
<keyword evidence="9" id="KW-1185">Reference proteome</keyword>
<evidence type="ECO:0000313" key="9">
    <source>
        <dbReference type="Proteomes" id="UP000481043"/>
    </source>
</evidence>
<evidence type="ECO:0000256" key="1">
    <source>
        <dbReference type="ARBA" id="ARBA00022670"/>
    </source>
</evidence>
<keyword evidence="5 6" id="KW-0482">Metalloprotease</keyword>
<comment type="caution">
    <text evidence="8">The sequence shown here is derived from an EMBL/GenBank/DDBJ whole genome shotgun (WGS) entry which is preliminary data.</text>
</comment>
<dbReference type="GO" id="GO:0006508">
    <property type="term" value="P:proteolysis"/>
    <property type="evidence" value="ECO:0007669"/>
    <property type="project" value="UniProtKB-KW"/>
</dbReference>